<accession>A0A0C2XB88</accession>
<feature type="compositionally biased region" description="Low complexity" evidence="1">
    <location>
        <begin position="710"/>
        <end position="719"/>
    </location>
</feature>
<dbReference type="OrthoDB" id="2687259at2759"/>
<reference evidence="3" key="2">
    <citation type="submission" date="2015-01" db="EMBL/GenBank/DDBJ databases">
        <title>Evolutionary Origins and Diversification of the Mycorrhizal Mutualists.</title>
        <authorList>
            <consortium name="DOE Joint Genome Institute"/>
            <consortium name="Mycorrhizal Genomics Consortium"/>
            <person name="Kohler A."/>
            <person name="Kuo A."/>
            <person name="Nagy L.G."/>
            <person name="Floudas D."/>
            <person name="Copeland A."/>
            <person name="Barry K.W."/>
            <person name="Cichocki N."/>
            <person name="Veneault-Fourrey C."/>
            <person name="LaButti K."/>
            <person name="Lindquist E.A."/>
            <person name="Lipzen A."/>
            <person name="Lundell T."/>
            <person name="Morin E."/>
            <person name="Murat C."/>
            <person name="Riley R."/>
            <person name="Ohm R."/>
            <person name="Sun H."/>
            <person name="Tunlid A."/>
            <person name="Henrissat B."/>
            <person name="Grigoriev I.V."/>
            <person name="Hibbett D.S."/>
            <person name="Martin F."/>
        </authorList>
    </citation>
    <scope>NUCLEOTIDE SEQUENCE [LARGE SCALE GENOMIC DNA]</scope>
    <source>
        <strain evidence="3">h7</strain>
    </source>
</reference>
<reference evidence="2 3" key="1">
    <citation type="submission" date="2014-04" db="EMBL/GenBank/DDBJ databases">
        <authorList>
            <consortium name="DOE Joint Genome Institute"/>
            <person name="Kuo A."/>
            <person name="Gay G."/>
            <person name="Dore J."/>
            <person name="Kohler A."/>
            <person name="Nagy L.G."/>
            <person name="Floudas D."/>
            <person name="Copeland A."/>
            <person name="Barry K.W."/>
            <person name="Cichocki N."/>
            <person name="Veneault-Fourrey C."/>
            <person name="LaButti K."/>
            <person name="Lindquist E.A."/>
            <person name="Lipzen A."/>
            <person name="Lundell T."/>
            <person name="Morin E."/>
            <person name="Murat C."/>
            <person name="Sun H."/>
            <person name="Tunlid A."/>
            <person name="Henrissat B."/>
            <person name="Grigoriev I.V."/>
            <person name="Hibbett D.S."/>
            <person name="Martin F."/>
            <person name="Nordberg H.P."/>
            <person name="Cantor M.N."/>
            <person name="Hua S.X."/>
        </authorList>
    </citation>
    <scope>NUCLEOTIDE SEQUENCE [LARGE SCALE GENOMIC DNA]</scope>
    <source>
        <strain evidence="3">h7</strain>
    </source>
</reference>
<dbReference type="InterPro" id="IPR041078">
    <property type="entry name" value="Plavaka"/>
</dbReference>
<feature type="region of interest" description="Disordered" evidence="1">
    <location>
        <begin position="1105"/>
        <end position="1168"/>
    </location>
</feature>
<organism evidence="2 3">
    <name type="scientific">Hebeloma cylindrosporum</name>
    <dbReference type="NCBI Taxonomy" id="76867"/>
    <lineage>
        <taxon>Eukaryota</taxon>
        <taxon>Fungi</taxon>
        <taxon>Dikarya</taxon>
        <taxon>Basidiomycota</taxon>
        <taxon>Agaricomycotina</taxon>
        <taxon>Agaricomycetes</taxon>
        <taxon>Agaricomycetidae</taxon>
        <taxon>Agaricales</taxon>
        <taxon>Agaricineae</taxon>
        <taxon>Hymenogastraceae</taxon>
        <taxon>Hebeloma</taxon>
    </lineage>
</organism>
<gene>
    <name evidence="2" type="ORF">M413DRAFT_14684</name>
</gene>
<feature type="compositionally biased region" description="Polar residues" evidence="1">
    <location>
        <begin position="803"/>
        <end position="813"/>
    </location>
</feature>
<dbReference type="STRING" id="686832.A0A0C2XB88"/>
<sequence length="1168" mass="132950">MGSDEQQQEVMENASSMDVDTELSHEPEREPSPQFIPPPTTSGRQRRFPQRYHDFLPNSSTQVPHLPERIVAHAPSPLPAEPRSPSPVQSESPEPEPQIITTKPDEFGLYRVYETFPSLVPDENQGLDDCCDAPGLATSPSAGSRRWWTGFGLKIPDLSSRNVHENIFAPFLNATVFRLMNWFYSGSNMKSVAELQSLVTDVLLADDYDCEHLKNFSARSEIRRLDTEPGKGSSSEIPFTNENGWKQSTVRIKLPAENVNQTEDSVPELEVPGVYHRSLLEVFITAVQEESAKSFHYTPFSLFWKPTPESTPERVYSELYNTDAFLEEHRKVQQLPPEPGPQYERVIAAGMLWSDSTHLANFGTQSLWPGYTFFGNQSKYGRGKPSQFAAHHFAYIPSLPETLQDEYMAIFGHAASGPTMTHLKRELMHAVWELLLDDEFMHAYEHGIVIKCADGVTRRIYPRFFTYAADYPKKVLLATVRYLGNRPCPRCFIHTSQIKDIGSHVDDQRRAHIRVDTDRRQDKVNTSRKWIFEKGRGINSRWVNDLLQDDCYIPTRLGVWKAIFTHLMRILYAAGNDCVHSLNWRYRHVPTFGRGTIRPFHTNASAMKKLAGRDFEDLLQLRLHTSSTLEILKNTTQALGKQIRYWVKKTCSAFKTRRLPKEEGARDRRRAAAANKPLAKEKSTSASERGTTRGRGRGRGRPAGPLKGRSAAAAAATSKVPKKSTSKAKGSAERTLFSMCTYKLHALGDYVAAIARYGTTDNYSTQVRFYARTNTRQQRRERIIQKIRERLKKQDDNAAHLPSVNSEGIQSPSPAVPFEESDALPQTTPEVHHHISNSTRQKENIFKWVDYHECNGDQAVMDFIPNLKDHILSRLLGRPYDGDEINYTEDDRDTVVFSNNSLYRHKVLRVNYTTYDLRREQDSINPRTHPDIMLLSHDNEPHPYWYARVIGIFHVDVIHTGPLSKSPHKQRVDFLFIRWFGRDLNHRAGWKARRLHRVGFLDGEQPGAFGFLDPAVVIRGVHMIPGFAYGTCTDLLSPARSVARLPLNEVQDWRCYYVGMFVDRDMAMRFMGGGIGHKATNALTQAFAHEARNWEMNPVDDVPLEDENEAEDSEEEAGDVVEADYGYVIDSDDENGDEEGEDDEDLGGEDGEEPWEMDDVQAEGFDDL</sequence>
<feature type="compositionally biased region" description="Polar residues" evidence="1">
    <location>
        <begin position="1"/>
        <end position="18"/>
    </location>
</feature>
<feature type="region of interest" description="Disordered" evidence="1">
    <location>
        <begin position="658"/>
        <end position="731"/>
    </location>
</feature>
<dbReference type="HOGENOM" id="CLU_002498_0_1_1"/>
<feature type="region of interest" description="Disordered" evidence="1">
    <location>
        <begin position="1"/>
        <end position="101"/>
    </location>
</feature>
<dbReference type="Pfam" id="PF18759">
    <property type="entry name" value="Plavaka"/>
    <property type="match status" value="1"/>
</dbReference>
<evidence type="ECO:0000313" key="3">
    <source>
        <dbReference type="Proteomes" id="UP000053424"/>
    </source>
</evidence>
<protein>
    <submittedName>
        <fullName evidence="2">Uncharacterized protein</fullName>
    </submittedName>
</protein>
<evidence type="ECO:0000256" key="1">
    <source>
        <dbReference type="SAM" id="MobiDB-lite"/>
    </source>
</evidence>
<feature type="compositionally biased region" description="Acidic residues" evidence="1">
    <location>
        <begin position="1130"/>
        <end position="1168"/>
    </location>
</feature>
<feature type="compositionally biased region" description="Acidic residues" evidence="1">
    <location>
        <begin position="1105"/>
        <end position="1122"/>
    </location>
</feature>
<proteinExistence type="predicted"/>
<feature type="compositionally biased region" description="Basic and acidic residues" evidence="1">
    <location>
        <begin position="22"/>
        <end position="31"/>
    </location>
</feature>
<evidence type="ECO:0000313" key="2">
    <source>
        <dbReference type="EMBL" id="KIM35218.1"/>
    </source>
</evidence>
<feature type="region of interest" description="Disordered" evidence="1">
    <location>
        <begin position="791"/>
        <end position="838"/>
    </location>
</feature>
<dbReference type="AlphaFoldDB" id="A0A0C2XB88"/>
<keyword evidence="3" id="KW-1185">Reference proteome</keyword>
<name>A0A0C2XB88_HEBCY</name>
<dbReference type="EMBL" id="KN831827">
    <property type="protein sequence ID" value="KIM35218.1"/>
    <property type="molecule type" value="Genomic_DNA"/>
</dbReference>
<feature type="compositionally biased region" description="Pro residues" evidence="1">
    <location>
        <begin position="76"/>
        <end position="85"/>
    </location>
</feature>
<dbReference type="Proteomes" id="UP000053424">
    <property type="component" value="Unassembled WGS sequence"/>
</dbReference>